<name>A0A4W5QIG5_9TELE</name>
<dbReference type="Ensembl" id="ENSHHUT00000076079.1">
    <property type="protein sequence ID" value="ENSHHUP00000073658.1"/>
    <property type="gene ID" value="ENSHHUG00000043215.1"/>
</dbReference>
<accession>A0A4W5QIG5</accession>
<dbReference type="GO" id="GO:0033588">
    <property type="term" value="C:elongator holoenzyme complex"/>
    <property type="evidence" value="ECO:0007669"/>
    <property type="project" value="InterPro"/>
</dbReference>
<dbReference type="AlphaFoldDB" id="A0A4W5QIG5"/>
<evidence type="ECO:0000256" key="1">
    <source>
        <dbReference type="ARBA" id="ARBA00005043"/>
    </source>
</evidence>
<dbReference type="UniPathway" id="UPA00988"/>
<dbReference type="Pfam" id="PF09807">
    <property type="entry name" value="ELP6"/>
    <property type="match status" value="2"/>
</dbReference>
<dbReference type="GeneTree" id="ENSGT01050000247970"/>
<reference evidence="3" key="1">
    <citation type="submission" date="2018-06" db="EMBL/GenBank/DDBJ databases">
        <title>Genome assembly of Danube salmon.</title>
        <authorList>
            <person name="Macqueen D.J."/>
            <person name="Gundappa M.K."/>
        </authorList>
    </citation>
    <scope>NUCLEOTIDE SEQUENCE [LARGE SCALE GENOMIC DNA]</scope>
</reference>
<dbReference type="Proteomes" id="UP000314982">
    <property type="component" value="Unassembled WGS sequence"/>
</dbReference>
<dbReference type="GO" id="GO:0002098">
    <property type="term" value="P:tRNA wobble uridine modification"/>
    <property type="evidence" value="ECO:0007669"/>
    <property type="project" value="InterPro"/>
</dbReference>
<proteinExistence type="predicted"/>
<evidence type="ECO:0000313" key="3">
    <source>
        <dbReference type="Proteomes" id="UP000314982"/>
    </source>
</evidence>
<reference evidence="2" key="3">
    <citation type="submission" date="2025-09" db="UniProtKB">
        <authorList>
            <consortium name="Ensembl"/>
        </authorList>
    </citation>
    <scope>IDENTIFICATION</scope>
</reference>
<comment type="pathway">
    <text evidence="1">tRNA modification; 5-methoxycarbonylmethyl-2-thiouridine-tRNA biosynthesis.</text>
</comment>
<sequence length="176" mass="19519">MGSFTVFHVNQGVSLTQAREKGQLVFIEGLNESLGVLLQGEASKGTREVDFLRYLSVALTLIKPTPGLKSISGGEEWGPPVLLLDDFSVVLSLWVSVGAALDFSHYCRATVCSELHLADPLPTGYCRDIHGQVRWITLLCWRGQCDRQQTQKKLFQYKVHDKGAFFFTRGMSSAVP</sequence>
<evidence type="ECO:0000313" key="2">
    <source>
        <dbReference type="Ensembl" id="ENSHHUP00000073658.1"/>
    </source>
</evidence>
<organism evidence="2 3">
    <name type="scientific">Hucho hucho</name>
    <name type="common">huchen</name>
    <dbReference type="NCBI Taxonomy" id="62062"/>
    <lineage>
        <taxon>Eukaryota</taxon>
        <taxon>Metazoa</taxon>
        <taxon>Chordata</taxon>
        <taxon>Craniata</taxon>
        <taxon>Vertebrata</taxon>
        <taxon>Euteleostomi</taxon>
        <taxon>Actinopterygii</taxon>
        <taxon>Neopterygii</taxon>
        <taxon>Teleostei</taxon>
        <taxon>Protacanthopterygii</taxon>
        <taxon>Salmoniformes</taxon>
        <taxon>Salmonidae</taxon>
        <taxon>Salmoninae</taxon>
        <taxon>Hucho</taxon>
    </lineage>
</organism>
<dbReference type="InterPro" id="IPR018627">
    <property type="entry name" value="ELP6"/>
</dbReference>
<reference evidence="2" key="2">
    <citation type="submission" date="2025-08" db="UniProtKB">
        <authorList>
            <consortium name="Ensembl"/>
        </authorList>
    </citation>
    <scope>IDENTIFICATION</scope>
</reference>
<dbReference type="PANTHER" id="PTHR16184">
    <property type="entry name" value="ELONGATOR COMPLEX PROTEIN 6"/>
    <property type="match status" value="1"/>
</dbReference>
<dbReference type="PANTHER" id="PTHR16184:SF6">
    <property type="entry name" value="ELONGATOR COMPLEX PROTEIN 6"/>
    <property type="match status" value="1"/>
</dbReference>
<protein>
    <submittedName>
        <fullName evidence="2">Uncharacterized protein</fullName>
    </submittedName>
</protein>
<keyword evidence="3" id="KW-1185">Reference proteome</keyword>